<evidence type="ECO:0000313" key="2">
    <source>
        <dbReference type="Proteomes" id="UP001177021"/>
    </source>
</evidence>
<dbReference type="Proteomes" id="UP001177021">
    <property type="component" value="Unassembled WGS sequence"/>
</dbReference>
<dbReference type="EMBL" id="CASHSV030000001">
    <property type="protein sequence ID" value="CAJ2629748.1"/>
    <property type="molecule type" value="Genomic_DNA"/>
</dbReference>
<evidence type="ECO:0000313" key="1">
    <source>
        <dbReference type="EMBL" id="CAJ2629748.1"/>
    </source>
</evidence>
<protein>
    <submittedName>
        <fullName evidence="1">Uncharacterized protein</fullName>
    </submittedName>
</protein>
<reference evidence="1" key="1">
    <citation type="submission" date="2023-10" db="EMBL/GenBank/DDBJ databases">
        <authorList>
            <person name="Rodriguez Cubillos JULIANA M."/>
            <person name="De Vega J."/>
        </authorList>
    </citation>
    <scope>NUCLEOTIDE SEQUENCE</scope>
</reference>
<gene>
    <name evidence="1" type="ORF">MILVUS5_LOCUS1666</name>
</gene>
<accession>A0ACB0IBV6</accession>
<organism evidence="1 2">
    <name type="scientific">Trifolium pratense</name>
    <name type="common">Red clover</name>
    <dbReference type="NCBI Taxonomy" id="57577"/>
    <lineage>
        <taxon>Eukaryota</taxon>
        <taxon>Viridiplantae</taxon>
        <taxon>Streptophyta</taxon>
        <taxon>Embryophyta</taxon>
        <taxon>Tracheophyta</taxon>
        <taxon>Spermatophyta</taxon>
        <taxon>Magnoliopsida</taxon>
        <taxon>eudicotyledons</taxon>
        <taxon>Gunneridae</taxon>
        <taxon>Pentapetalae</taxon>
        <taxon>rosids</taxon>
        <taxon>fabids</taxon>
        <taxon>Fabales</taxon>
        <taxon>Fabaceae</taxon>
        <taxon>Papilionoideae</taxon>
        <taxon>50 kb inversion clade</taxon>
        <taxon>NPAAA clade</taxon>
        <taxon>Hologalegina</taxon>
        <taxon>IRL clade</taxon>
        <taxon>Trifolieae</taxon>
        <taxon>Trifolium</taxon>
    </lineage>
</organism>
<sequence length="225" mass="24625">MNGGSRNNENDSKAEEGSGGWASTFLKIAGAVAATAAVASTIYNVAKQAEAGAAPFGGQQPLHNHHYHRHHQEEEVVILKVDGSLQPKIASAGCGGYLSSASQDWICGFVQKLMFTPTLTSDETEREAILRGLLWVNKKEKKKVIAYTDNEGVENLVNSGRICKDPLIHRIRDLLNSDEWEASLRLISGVENAVADRLAHKAHSQISYDLEEIKDPPQNCLMHLK</sequence>
<name>A0ACB0IBV6_TRIPR</name>
<keyword evidence="2" id="KW-1185">Reference proteome</keyword>
<comment type="caution">
    <text evidence="1">The sequence shown here is derived from an EMBL/GenBank/DDBJ whole genome shotgun (WGS) entry which is preliminary data.</text>
</comment>
<proteinExistence type="predicted"/>